<accession>A0A381Z6L7</accession>
<evidence type="ECO:0000313" key="1">
    <source>
        <dbReference type="EMBL" id="SVA84794.1"/>
    </source>
</evidence>
<name>A0A381Z6L7_9ZZZZ</name>
<organism evidence="1">
    <name type="scientific">marine metagenome</name>
    <dbReference type="NCBI Taxonomy" id="408172"/>
    <lineage>
        <taxon>unclassified sequences</taxon>
        <taxon>metagenomes</taxon>
        <taxon>ecological metagenomes</taxon>
    </lineage>
</organism>
<dbReference type="AlphaFoldDB" id="A0A381Z6L7"/>
<protein>
    <submittedName>
        <fullName evidence="1">Uncharacterized protein</fullName>
    </submittedName>
</protein>
<sequence length="45" mass="4919">MLVNLDLGQKIPHLSVNHQFGNVRGGKRIGTKTSNVIKVLGHKGR</sequence>
<dbReference type="EMBL" id="UINC01020120">
    <property type="protein sequence ID" value="SVA84794.1"/>
    <property type="molecule type" value="Genomic_DNA"/>
</dbReference>
<proteinExistence type="predicted"/>
<gene>
    <name evidence="1" type="ORF">METZ01_LOCUS137648</name>
</gene>
<reference evidence="1" key="1">
    <citation type="submission" date="2018-05" db="EMBL/GenBank/DDBJ databases">
        <authorList>
            <person name="Lanie J.A."/>
            <person name="Ng W.-L."/>
            <person name="Kazmierczak K.M."/>
            <person name="Andrzejewski T.M."/>
            <person name="Davidsen T.M."/>
            <person name="Wayne K.J."/>
            <person name="Tettelin H."/>
            <person name="Glass J.I."/>
            <person name="Rusch D."/>
            <person name="Podicherti R."/>
            <person name="Tsui H.-C.T."/>
            <person name="Winkler M.E."/>
        </authorList>
    </citation>
    <scope>NUCLEOTIDE SEQUENCE</scope>
</reference>